<dbReference type="InterPro" id="IPR051601">
    <property type="entry name" value="Serine_prot/Carboxylest_S33"/>
</dbReference>
<evidence type="ECO:0000313" key="6">
    <source>
        <dbReference type="Proteomes" id="UP001152049"/>
    </source>
</evidence>
<proteinExistence type="inferred from homology"/>
<dbReference type="SUPFAM" id="SSF53474">
    <property type="entry name" value="alpha/beta-Hydrolases"/>
    <property type="match status" value="1"/>
</dbReference>
<dbReference type="Gene3D" id="3.40.50.1820">
    <property type="entry name" value="alpha/beta hydrolase"/>
    <property type="match status" value="1"/>
</dbReference>
<dbReference type="PANTHER" id="PTHR43248">
    <property type="entry name" value="2-SUCCINYL-6-HYDROXY-2,4-CYCLOHEXADIENE-1-CARBOXYLATE SYNTHASE"/>
    <property type="match status" value="1"/>
</dbReference>
<dbReference type="Pfam" id="PF00561">
    <property type="entry name" value="Abhydrolase_1"/>
    <property type="match status" value="1"/>
</dbReference>
<evidence type="ECO:0000313" key="5">
    <source>
        <dbReference type="EMBL" id="KAJ4258178.1"/>
    </source>
</evidence>
<comment type="caution">
    <text evidence="5">The sequence shown here is derived from an EMBL/GenBank/DDBJ whole genome shotgun (WGS) entry which is preliminary data.</text>
</comment>
<evidence type="ECO:0008006" key="7">
    <source>
        <dbReference type="Google" id="ProtNLM"/>
    </source>
</evidence>
<evidence type="ECO:0000256" key="2">
    <source>
        <dbReference type="ARBA" id="ARBA00022801"/>
    </source>
</evidence>
<keyword evidence="6" id="KW-1185">Reference proteome</keyword>
<dbReference type="AlphaFoldDB" id="A0A9W8RYH3"/>
<dbReference type="InterPro" id="IPR000073">
    <property type="entry name" value="AB_hydrolase_1"/>
</dbReference>
<evidence type="ECO:0000259" key="3">
    <source>
        <dbReference type="Pfam" id="PF00561"/>
    </source>
</evidence>
<dbReference type="InterPro" id="IPR029058">
    <property type="entry name" value="AB_hydrolase_fold"/>
</dbReference>
<name>A0A9W8RYH3_9HYPO</name>
<feature type="domain" description="AB hydrolase-1" evidence="3">
    <location>
        <begin position="117"/>
        <end position="280"/>
    </location>
</feature>
<feature type="domain" description="Peptidase S33 tripeptidyl aminopeptidase-like C-terminal" evidence="4">
    <location>
        <begin position="445"/>
        <end position="547"/>
    </location>
</feature>
<keyword evidence="2" id="KW-0378">Hydrolase</keyword>
<evidence type="ECO:0000259" key="4">
    <source>
        <dbReference type="Pfam" id="PF08386"/>
    </source>
</evidence>
<dbReference type="PANTHER" id="PTHR43248:SF25">
    <property type="entry name" value="AB HYDROLASE-1 DOMAIN-CONTAINING PROTEIN-RELATED"/>
    <property type="match status" value="1"/>
</dbReference>
<comment type="similarity">
    <text evidence="1">Belongs to the peptidase S33 family.</text>
</comment>
<dbReference type="OrthoDB" id="425534at2759"/>
<dbReference type="InterPro" id="IPR013595">
    <property type="entry name" value="Pept_S33_TAP-like_C"/>
</dbReference>
<dbReference type="EMBL" id="JAOQAZ010000016">
    <property type="protein sequence ID" value="KAJ4258178.1"/>
    <property type="molecule type" value="Genomic_DNA"/>
</dbReference>
<dbReference type="Pfam" id="PF08386">
    <property type="entry name" value="Abhydrolase_4"/>
    <property type="match status" value="1"/>
</dbReference>
<accession>A0A9W8RYH3</accession>
<reference evidence="5" key="1">
    <citation type="submission" date="2022-09" db="EMBL/GenBank/DDBJ databases">
        <title>Fusarium specimens isolated from Avocado Roots.</title>
        <authorList>
            <person name="Stajich J."/>
            <person name="Roper C."/>
            <person name="Heimlech-Rivalta G."/>
        </authorList>
    </citation>
    <scope>NUCLEOTIDE SEQUENCE</scope>
    <source>
        <strain evidence="5">CF00136</strain>
    </source>
</reference>
<evidence type="ECO:0000256" key="1">
    <source>
        <dbReference type="ARBA" id="ARBA00010088"/>
    </source>
</evidence>
<gene>
    <name evidence="5" type="ORF">NW762_008323</name>
</gene>
<dbReference type="Proteomes" id="UP001152049">
    <property type="component" value="Unassembled WGS sequence"/>
</dbReference>
<sequence>MNFSRESLLREAILGLSRAGVKIKPLCNLFGPLCLGLTRILAPPTDRSSPLNEYGSPSLTWGPCDLDLPGNAKEGLKAGDCATLEVPLDYTNPDLDRTVQLQLVRFNATKEPFQGSVLWNPGGPGISGIETLALLGPDFREWDTSSILGGHHHIISFDPRGTGRTIPFACGTNSSSDRHVRQSQDGLPQADLWQYVMNEGWHSMQHVAETCYKAQQEYGRYLSTSFTARDLMRIVGALGEDGKLRYWGISYGTILGQVVASMFPDRISRILLDSNSLADAYFTSAGIGGPRDAERSLVHLFTECVEVGTETCRLANYSGNSTTVQDLRDATDDLFQKLTMMTDLPDGMSPVDFPWAGNSILKRLKYAILNYLSSPSTYPSVVEMLSYALEGDYKKALSFYREEKSEWNLGANSMQGIACSESSFRVETPEELYSLYQAHLAESSFGDAIAANYVACGAWKFEAAEGVDTNNLRNVNTSFPILVINSAYDPITSLSHAWQVSSRFRGSRMLVHEGIGHGVTSHPSNCTLDAIAAYFESGVLPKVGTRCKPNMRAFDYAKMLNRAQ</sequence>
<protein>
    <recommendedName>
        <fullName evidence="7">Peptidase S33 tripeptidyl aminopeptidase-like C-terminal domain-containing protein</fullName>
    </recommendedName>
</protein>
<organism evidence="5 6">
    <name type="scientific">Fusarium torreyae</name>
    <dbReference type="NCBI Taxonomy" id="1237075"/>
    <lineage>
        <taxon>Eukaryota</taxon>
        <taxon>Fungi</taxon>
        <taxon>Dikarya</taxon>
        <taxon>Ascomycota</taxon>
        <taxon>Pezizomycotina</taxon>
        <taxon>Sordariomycetes</taxon>
        <taxon>Hypocreomycetidae</taxon>
        <taxon>Hypocreales</taxon>
        <taxon>Nectriaceae</taxon>
        <taxon>Fusarium</taxon>
    </lineage>
</organism>
<dbReference type="GO" id="GO:0016787">
    <property type="term" value="F:hydrolase activity"/>
    <property type="evidence" value="ECO:0007669"/>
    <property type="project" value="UniProtKB-KW"/>
</dbReference>